<organism evidence="1 2">
    <name type="scientific">Vermiconidia calcicola</name>
    <dbReference type="NCBI Taxonomy" id="1690605"/>
    <lineage>
        <taxon>Eukaryota</taxon>
        <taxon>Fungi</taxon>
        <taxon>Dikarya</taxon>
        <taxon>Ascomycota</taxon>
        <taxon>Pezizomycotina</taxon>
        <taxon>Dothideomycetes</taxon>
        <taxon>Dothideomycetidae</taxon>
        <taxon>Mycosphaerellales</taxon>
        <taxon>Extremaceae</taxon>
        <taxon>Vermiconidia</taxon>
    </lineage>
</organism>
<protein>
    <submittedName>
        <fullName evidence="1">Cytochrome b-c1 complex subunit 6, mitochondrial</fullName>
    </submittedName>
</protein>
<comment type="caution">
    <text evidence="1">The sequence shown here is derived from an EMBL/GenBank/DDBJ whole genome shotgun (WGS) entry which is preliminary data.</text>
</comment>
<proteinExistence type="predicted"/>
<name>A0ACC3NXA3_9PEZI</name>
<gene>
    <name evidence="1" type="primary">QCR6_1</name>
    <name evidence="1" type="ORF">LTR37_000816</name>
</gene>
<evidence type="ECO:0000313" key="1">
    <source>
        <dbReference type="EMBL" id="KAK3724768.1"/>
    </source>
</evidence>
<dbReference type="Proteomes" id="UP001281147">
    <property type="component" value="Unassembled WGS sequence"/>
</dbReference>
<accession>A0ACC3NXA3</accession>
<dbReference type="EMBL" id="JAUTXU010000004">
    <property type="protein sequence ID" value="KAK3724768.1"/>
    <property type="molecule type" value="Genomic_DNA"/>
</dbReference>
<sequence>MGFMDYVSDLYASLAIQDTEAEQQQKDDADSDEEGGEEKSEDSGEEVGDGDSAGGDEEGGSDEGGNDEGGDDEEEEEEEEEEEPEDIKPKLEDECMKSAQCAPLKHHYDECAERVQHQEQEQGKAQEDCVEEFFHMMHCASQCAAPKLFKNLR</sequence>
<evidence type="ECO:0000313" key="2">
    <source>
        <dbReference type="Proteomes" id="UP001281147"/>
    </source>
</evidence>
<reference evidence="1" key="1">
    <citation type="submission" date="2023-07" db="EMBL/GenBank/DDBJ databases">
        <title>Black Yeasts Isolated from many extreme environments.</title>
        <authorList>
            <person name="Coleine C."/>
            <person name="Stajich J.E."/>
            <person name="Selbmann L."/>
        </authorList>
    </citation>
    <scope>NUCLEOTIDE SEQUENCE</scope>
    <source>
        <strain evidence="1">CCFEE 5714</strain>
    </source>
</reference>
<keyword evidence="2" id="KW-1185">Reference proteome</keyword>